<dbReference type="WBParaSite" id="HNAJ_0000575801-mRNA-1">
    <property type="protein sequence ID" value="HNAJ_0000575801-mRNA-1"/>
    <property type="gene ID" value="HNAJ_0000575801"/>
</dbReference>
<evidence type="ECO:0000313" key="2">
    <source>
        <dbReference type="Proteomes" id="UP000278807"/>
    </source>
</evidence>
<sequence>MLNKKPQRGHRRDETCPHTMRRLQESKNEVGIHTPTCLLLLTHQALPEILRDIAKIVSKYENERRYVEIQKLKKKKKESAPVENECGSFFWSFVQFVRDELSWYGSDESENSINESHCDDFGYTSFRIIDYSNCASKEMGDGNDELDLVEECGECASSKEEAVTNIAAREIQCDDQKTLKVRTCDFSHGPLIVNCPFEEAQSENNEHESFCTINRKRQLNYSGHSIDGNVSHGFKRARGCIRKKSPQCSCGNLLTCVESSKRVNGNRVHFNDDVECISNSSNSYNYEHQLPHSCDFSQIEVESSMGNDERCTGANGFEGCDGECLALLSKVDLKERRPH</sequence>
<proteinExistence type="predicted"/>
<keyword evidence="2" id="KW-1185">Reference proteome</keyword>
<dbReference type="Proteomes" id="UP000278807">
    <property type="component" value="Unassembled WGS sequence"/>
</dbReference>
<organism evidence="3">
    <name type="scientific">Rodentolepis nana</name>
    <name type="common">Dwarf tapeworm</name>
    <name type="synonym">Hymenolepis nana</name>
    <dbReference type="NCBI Taxonomy" id="102285"/>
    <lineage>
        <taxon>Eukaryota</taxon>
        <taxon>Metazoa</taxon>
        <taxon>Spiralia</taxon>
        <taxon>Lophotrochozoa</taxon>
        <taxon>Platyhelminthes</taxon>
        <taxon>Cestoda</taxon>
        <taxon>Eucestoda</taxon>
        <taxon>Cyclophyllidea</taxon>
        <taxon>Hymenolepididae</taxon>
        <taxon>Rodentolepis</taxon>
    </lineage>
</organism>
<accession>A0A0R3TFB8</accession>
<dbReference type="AlphaFoldDB" id="A0A0R3TFB8"/>
<dbReference type="OrthoDB" id="10555175at2759"/>
<gene>
    <name evidence="1" type="ORF">HNAJ_LOCUS5755</name>
</gene>
<reference evidence="3" key="1">
    <citation type="submission" date="2017-02" db="UniProtKB">
        <authorList>
            <consortium name="WormBaseParasite"/>
        </authorList>
    </citation>
    <scope>IDENTIFICATION</scope>
</reference>
<evidence type="ECO:0000313" key="3">
    <source>
        <dbReference type="WBParaSite" id="HNAJ_0000575801-mRNA-1"/>
    </source>
</evidence>
<name>A0A0R3TFB8_RODNA</name>
<reference evidence="1 2" key="2">
    <citation type="submission" date="2018-11" db="EMBL/GenBank/DDBJ databases">
        <authorList>
            <consortium name="Pathogen Informatics"/>
        </authorList>
    </citation>
    <scope>NUCLEOTIDE SEQUENCE [LARGE SCALE GENOMIC DNA]</scope>
</reference>
<evidence type="ECO:0000313" key="1">
    <source>
        <dbReference type="EMBL" id="VDO01615.1"/>
    </source>
</evidence>
<dbReference type="EMBL" id="UZAE01005342">
    <property type="protein sequence ID" value="VDO01615.1"/>
    <property type="molecule type" value="Genomic_DNA"/>
</dbReference>
<protein>
    <submittedName>
        <fullName evidence="1 3">Uncharacterized protein</fullName>
    </submittedName>
</protein>